<dbReference type="AlphaFoldDB" id="A0A0K0EQ33"/>
<accession>A0A0K0EQ33</accession>
<protein>
    <submittedName>
        <fullName evidence="3 4">AMMECR1 domain-containing protein</fullName>
    </submittedName>
</protein>
<dbReference type="Pfam" id="PF01871">
    <property type="entry name" value="AMMECR1"/>
    <property type="match status" value="1"/>
</dbReference>
<dbReference type="NCBIfam" id="TIGR00296">
    <property type="entry name" value="TIGR00296 family protein"/>
    <property type="match status" value="1"/>
</dbReference>
<dbReference type="SUPFAM" id="SSF143447">
    <property type="entry name" value="AMMECR1-like"/>
    <property type="match status" value="1"/>
</dbReference>
<dbReference type="InterPro" id="IPR002733">
    <property type="entry name" value="AMMECR1_domain"/>
</dbReference>
<evidence type="ECO:0000259" key="1">
    <source>
        <dbReference type="PROSITE" id="PS51112"/>
    </source>
</evidence>
<dbReference type="PANTHER" id="PTHR13016:SF0">
    <property type="entry name" value="AMME SYNDROME CANDIDATE GENE 1 PROTEIN"/>
    <property type="match status" value="1"/>
</dbReference>
<dbReference type="InterPro" id="IPR036071">
    <property type="entry name" value="AMMECR1_dom_sf"/>
</dbReference>
<dbReference type="WBParaSite" id="SSTP_0001156200.1">
    <property type="protein sequence ID" value="SSTP_0001156200.1"/>
    <property type="gene ID" value="SSTP_0001156200"/>
</dbReference>
<dbReference type="Gene3D" id="3.30.700.20">
    <property type="entry name" value="Hypothetical protein ph0010, domain 1"/>
    <property type="match status" value="1"/>
</dbReference>
<dbReference type="PROSITE" id="PS51112">
    <property type="entry name" value="AMMECR1"/>
    <property type="match status" value="1"/>
</dbReference>
<reference evidence="3" key="1">
    <citation type="submission" date="2015-08" db="UniProtKB">
        <authorList>
            <consortium name="WormBaseParasite"/>
        </authorList>
    </citation>
    <scope>IDENTIFICATION</scope>
</reference>
<dbReference type="Proteomes" id="UP000035681">
    <property type="component" value="Unplaced"/>
</dbReference>
<dbReference type="STRING" id="6248.A0A0K0EQ33"/>
<dbReference type="InterPro" id="IPR023473">
    <property type="entry name" value="AMMECR1"/>
</dbReference>
<proteinExistence type="predicted"/>
<evidence type="ECO:0000313" key="2">
    <source>
        <dbReference type="Proteomes" id="UP000035681"/>
    </source>
</evidence>
<sequence>MAKPLPEYVYFCFDVIINHLKGIHNIPVPTCIPTDKFPLFVTWKIGKDKDLRGCIGTFDRELSLRKGLKDFAMSSAFRDSRFNPITIKEVPDLHCSVSILTNFEWAKNCFDWDIGIHGIRIEFVPPNSKREYNGVFLPEVMVEQEWDKETTLRYLVKKAGYNGLFNEDLCNTIKLERFQSQKVSRSYDDYIKYKNSDCH</sequence>
<evidence type="ECO:0000313" key="3">
    <source>
        <dbReference type="WBParaSite" id="SSTP_0001156200.1"/>
    </source>
</evidence>
<organism evidence="3">
    <name type="scientific">Strongyloides stercoralis</name>
    <name type="common">Threadworm</name>
    <dbReference type="NCBI Taxonomy" id="6248"/>
    <lineage>
        <taxon>Eukaryota</taxon>
        <taxon>Metazoa</taxon>
        <taxon>Ecdysozoa</taxon>
        <taxon>Nematoda</taxon>
        <taxon>Chromadorea</taxon>
        <taxon>Rhabditida</taxon>
        <taxon>Tylenchina</taxon>
        <taxon>Panagrolaimomorpha</taxon>
        <taxon>Strongyloidoidea</taxon>
        <taxon>Strongyloididae</taxon>
        <taxon>Strongyloides</taxon>
    </lineage>
</organism>
<dbReference type="InterPro" id="IPR027485">
    <property type="entry name" value="AMMECR1_N"/>
</dbReference>
<evidence type="ECO:0000313" key="4">
    <source>
        <dbReference type="WBParaSite" id="TCONS_00002311.p1"/>
    </source>
</evidence>
<dbReference type="PANTHER" id="PTHR13016">
    <property type="entry name" value="AMMECR1 HOMOLOG"/>
    <property type="match status" value="1"/>
</dbReference>
<dbReference type="WBParaSite" id="TCONS_00002311.p1">
    <property type="protein sequence ID" value="TCONS_00002311.p1"/>
    <property type="gene ID" value="XLOC_002172"/>
</dbReference>
<name>A0A0K0EQ33_STRER</name>
<feature type="domain" description="AMMECR1" evidence="1">
    <location>
        <begin position="1"/>
        <end position="194"/>
    </location>
</feature>
<keyword evidence="2" id="KW-1185">Reference proteome</keyword>